<evidence type="ECO:0000259" key="9">
    <source>
        <dbReference type="PROSITE" id="PS50109"/>
    </source>
</evidence>
<keyword evidence="7 8" id="KW-0472">Membrane</keyword>
<dbReference type="AlphaFoldDB" id="A0A1J5QHK1"/>
<dbReference type="GO" id="GO:0046983">
    <property type="term" value="F:protein dimerization activity"/>
    <property type="evidence" value="ECO:0007669"/>
    <property type="project" value="InterPro"/>
</dbReference>
<sequence>MDSSTMQLKAKIALLASLPLVVVAAAFAGVLAWQARQLAAEQTATIDASLMQSKRVELEHYVDLALSAIAPLYASGRNDPATLHAAEAILARMNFGRDGYYFVYDLQGRNLVHPREPDIVGRNLWNLRDAEGLPVIQRLVAAARGGSGFQRYLWRKPSTGKNAPKLGYVVLLPRWGWVVGTGAYLDDVERVEAGLQRHVAASIRATMAELALISMLAIALAGSIGMALNVSAHRLADRRLRELAQRIVTLQEDERARVARELHDGISQLLVSAKYQFELAQHQVDSGGGDPREALGHGLGRIVDAISEVRRISHALHPILLDRLGVAAALAELARDFTERTAIPVLTRLPQEMPKLPFGAALTLFRVAQESLTNIERHAGATRASMRLEIDAVEVRLRISDNGCGFDPGGVDARDGMGLRNIRERVDHLRGEVSLASGPKGTTVYVSLPLRSTSQTPA</sequence>
<protein>
    <submittedName>
        <fullName evidence="10">Methyl-accepting chemotaxis protein 4</fullName>
    </submittedName>
</protein>
<keyword evidence="2" id="KW-1003">Cell membrane</keyword>
<reference evidence="10" key="1">
    <citation type="submission" date="2016-10" db="EMBL/GenBank/DDBJ databases">
        <title>Sequence of Gallionella enrichment culture.</title>
        <authorList>
            <person name="Poehlein A."/>
            <person name="Muehling M."/>
            <person name="Daniel R."/>
        </authorList>
    </citation>
    <scope>NUCLEOTIDE SEQUENCE</scope>
</reference>
<dbReference type="Gene3D" id="3.30.450.20">
    <property type="entry name" value="PAS domain"/>
    <property type="match status" value="1"/>
</dbReference>
<evidence type="ECO:0000256" key="1">
    <source>
        <dbReference type="ARBA" id="ARBA00004651"/>
    </source>
</evidence>
<dbReference type="InterPro" id="IPR005467">
    <property type="entry name" value="His_kinase_dom"/>
</dbReference>
<dbReference type="GO" id="GO:0005886">
    <property type="term" value="C:plasma membrane"/>
    <property type="evidence" value="ECO:0007669"/>
    <property type="project" value="UniProtKB-SubCell"/>
</dbReference>
<evidence type="ECO:0000256" key="6">
    <source>
        <dbReference type="ARBA" id="ARBA00022989"/>
    </source>
</evidence>
<dbReference type="PANTHER" id="PTHR24421">
    <property type="entry name" value="NITRATE/NITRITE SENSOR PROTEIN NARX-RELATED"/>
    <property type="match status" value="1"/>
</dbReference>
<dbReference type="SMART" id="SM01049">
    <property type="entry name" value="Cache_2"/>
    <property type="match status" value="1"/>
</dbReference>
<evidence type="ECO:0000256" key="5">
    <source>
        <dbReference type="ARBA" id="ARBA00022777"/>
    </source>
</evidence>
<dbReference type="Gene3D" id="1.20.5.1930">
    <property type="match status" value="1"/>
</dbReference>
<keyword evidence="5" id="KW-0418">Kinase</keyword>
<dbReference type="InterPro" id="IPR036890">
    <property type="entry name" value="HATPase_C_sf"/>
</dbReference>
<dbReference type="CDD" id="cd16917">
    <property type="entry name" value="HATPase_UhpB-NarQ-NarX-like"/>
    <property type="match status" value="1"/>
</dbReference>
<evidence type="ECO:0000256" key="7">
    <source>
        <dbReference type="ARBA" id="ARBA00023136"/>
    </source>
</evidence>
<dbReference type="EMBL" id="MLJW01000744">
    <property type="protein sequence ID" value="OIQ83017.1"/>
    <property type="molecule type" value="Genomic_DNA"/>
</dbReference>
<comment type="subcellular location">
    <subcellularLocation>
        <location evidence="1">Cell membrane</location>
        <topology evidence="1">Multi-pass membrane protein</topology>
    </subcellularLocation>
</comment>
<feature type="transmembrane region" description="Helical" evidence="8">
    <location>
        <begin position="210"/>
        <end position="232"/>
    </location>
</feature>
<dbReference type="InterPro" id="IPR003594">
    <property type="entry name" value="HATPase_dom"/>
</dbReference>
<evidence type="ECO:0000256" key="2">
    <source>
        <dbReference type="ARBA" id="ARBA00022475"/>
    </source>
</evidence>
<comment type="caution">
    <text evidence="10">The sequence shown here is derived from an EMBL/GenBank/DDBJ whole genome shotgun (WGS) entry which is preliminary data.</text>
</comment>
<evidence type="ECO:0000256" key="3">
    <source>
        <dbReference type="ARBA" id="ARBA00022679"/>
    </source>
</evidence>
<proteinExistence type="predicted"/>
<dbReference type="InterPro" id="IPR017171">
    <property type="entry name" value="Sig_transdc_His_kinase_MctS"/>
</dbReference>
<feature type="domain" description="Histidine kinase" evidence="9">
    <location>
        <begin position="257"/>
        <end position="452"/>
    </location>
</feature>
<organism evidence="10">
    <name type="scientific">mine drainage metagenome</name>
    <dbReference type="NCBI Taxonomy" id="410659"/>
    <lineage>
        <taxon>unclassified sequences</taxon>
        <taxon>metagenomes</taxon>
        <taxon>ecological metagenomes</taxon>
    </lineage>
</organism>
<dbReference type="Pfam" id="PF17200">
    <property type="entry name" value="sCache_2"/>
    <property type="match status" value="1"/>
</dbReference>
<evidence type="ECO:0000256" key="8">
    <source>
        <dbReference type="SAM" id="Phobius"/>
    </source>
</evidence>
<dbReference type="PIRSF" id="PIRSF037314">
    <property type="entry name" value="STHK_MctS"/>
    <property type="match status" value="1"/>
</dbReference>
<dbReference type="Pfam" id="PF07730">
    <property type="entry name" value="HisKA_3"/>
    <property type="match status" value="1"/>
</dbReference>
<dbReference type="CDD" id="cd18774">
    <property type="entry name" value="PDC2_HK_sensor"/>
    <property type="match status" value="1"/>
</dbReference>
<evidence type="ECO:0000313" key="10">
    <source>
        <dbReference type="EMBL" id="OIQ83017.1"/>
    </source>
</evidence>
<dbReference type="SMART" id="SM00387">
    <property type="entry name" value="HATPase_c"/>
    <property type="match status" value="1"/>
</dbReference>
<keyword evidence="4 8" id="KW-0812">Transmembrane</keyword>
<keyword evidence="6 8" id="KW-1133">Transmembrane helix</keyword>
<dbReference type="PROSITE" id="PS50109">
    <property type="entry name" value="HIS_KIN"/>
    <property type="match status" value="1"/>
</dbReference>
<dbReference type="Gene3D" id="3.30.565.10">
    <property type="entry name" value="Histidine kinase-like ATPase, C-terminal domain"/>
    <property type="match status" value="1"/>
</dbReference>
<keyword evidence="3" id="KW-0808">Transferase</keyword>
<dbReference type="SUPFAM" id="SSF55874">
    <property type="entry name" value="ATPase domain of HSP90 chaperone/DNA topoisomerase II/histidine kinase"/>
    <property type="match status" value="1"/>
</dbReference>
<accession>A0A1J5QHK1</accession>
<evidence type="ECO:0000256" key="4">
    <source>
        <dbReference type="ARBA" id="ARBA00022692"/>
    </source>
</evidence>
<dbReference type="InterPro" id="IPR050482">
    <property type="entry name" value="Sensor_HK_TwoCompSys"/>
</dbReference>
<gene>
    <name evidence="10" type="primary">mcp4_34</name>
    <name evidence="10" type="ORF">GALL_351860</name>
</gene>
<name>A0A1J5QHK1_9ZZZZ</name>
<dbReference type="InterPro" id="IPR011712">
    <property type="entry name" value="Sig_transdc_His_kin_sub3_dim/P"/>
</dbReference>
<dbReference type="Pfam" id="PF02518">
    <property type="entry name" value="HATPase_c"/>
    <property type="match status" value="1"/>
</dbReference>
<dbReference type="GO" id="GO:0000155">
    <property type="term" value="F:phosphorelay sensor kinase activity"/>
    <property type="evidence" value="ECO:0007669"/>
    <property type="project" value="InterPro"/>
</dbReference>
<dbReference type="InterPro" id="IPR033480">
    <property type="entry name" value="sCache_2"/>
</dbReference>